<dbReference type="InterPro" id="IPR001110">
    <property type="entry name" value="UPF0012_CS"/>
</dbReference>
<gene>
    <name evidence="4" type="ORF">MSZNOR_3323</name>
</gene>
<organism evidence="4 5">
    <name type="scientific">Methylocaldum szegediense</name>
    <dbReference type="NCBI Taxonomy" id="73780"/>
    <lineage>
        <taxon>Bacteria</taxon>
        <taxon>Pseudomonadati</taxon>
        <taxon>Pseudomonadota</taxon>
        <taxon>Gammaproteobacteria</taxon>
        <taxon>Methylococcales</taxon>
        <taxon>Methylococcaceae</taxon>
        <taxon>Methylocaldum</taxon>
    </lineage>
</organism>
<sequence>MPSENIMTQTLIAAVQLTSTPDVATNLASAGSLIERAADSGARLVVLPENVALMGHKETDKLEVAETEGSGPIQDFLAEIAAKYRVWLVGGTIPIRAPSGKVYAASPVYDDEGRRVARYDKIHLFDVDVPGSREQYRESNTIEPGDTPLVFDTPFGRLGVAVCYDLRFPELFRYLAAQGLDILALPSAFTAATGKAHWDVLVRARAVENLCYVVAANQGGTHPNGRETYGHSMVVDPWGSVLAQLGTEPGVALAEVSLRRIEEVRTTFPSLRHRRIGVDRTFSARAG</sequence>
<reference evidence="4 5" key="1">
    <citation type="submission" date="2023-03" db="EMBL/GenBank/DDBJ databases">
        <authorList>
            <person name="Pearce D."/>
        </authorList>
    </citation>
    <scope>NUCLEOTIDE SEQUENCE [LARGE SCALE GENOMIC DNA]</scope>
    <source>
        <strain evidence="4">Msz</strain>
    </source>
</reference>
<dbReference type="InterPro" id="IPR036526">
    <property type="entry name" value="C-N_Hydrolase_sf"/>
</dbReference>
<dbReference type="GO" id="GO:0110050">
    <property type="term" value="F:deaminated glutathione amidase activity"/>
    <property type="evidence" value="ECO:0007669"/>
    <property type="project" value="UniProtKB-EC"/>
</dbReference>
<accession>A0ABM9I4X8</accession>
<proteinExistence type="inferred from homology"/>
<dbReference type="InterPro" id="IPR045254">
    <property type="entry name" value="Nit1/2_C-N_Hydrolase"/>
</dbReference>
<dbReference type="EMBL" id="OX458333">
    <property type="protein sequence ID" value="CAI8895115.1"/>
    <property type="molecule type" value="Genomic_DNA"/>
</dbReference>
<dbReference type="PANTHER" id="PTHR23088">
    <property type="entry name" value="NITRILASE-RELATED"/>
    <property type="match status" value="1"/>
</dbReference>
<keyword evidence="5" id="KW-1185">Reference proteome</keyword>
<name>A0ABM9I4X8_9GAMM</name>
<dbReference type="SUPFAM" id="SSF56317">
    <property type="entry name" value="Carbon-nitrogen hydrolase"/>
    <property type="match status" value="1"/>
</dbReference>
<feature type="domain" description="CN hydrolase" evidence="3">
    <location>
        <begin position="10"/>
        <end position="258"/>
    </location>
</feature>
<dbReference type="EC" id="3.5.1.128" evidence="4"/>
<dbReference type="Gene3D" id="3.60.110.10">
    <property type="entry name" value="Carbon-nitrogen hydrolase"/>
    <property type="match status" value="1"/>
</dbReference>
<dbReference type="PROSITE" id="PS50263">
    <property type="entry name" value="CN_HYDROLASE"/>
    <property type="match status" value="1"/>
</dbReference>
<dbReference type="CDD" id="cd07572">
    <property type="entry name" value="nit"/>
    <property type="match status" value="1"/>
</dbReference>
<evidence type="ECO:0000256" key="1">
    <source>
        <dbReference type="ARBA" id="ARBA00010613"/>
    </source>
</evidence>
<dbReference type="InterPro" id="IPR003010">
    <property type="entry name" value="C-N_Hydrolase"/>
</dbReference>
<dbReference type="PANTHER" id="PTHR23088:SF27">
    <property type="entry name" value="DEAMINATED GLUTATHIONE AMIDASE"/>
    <property type="match status" value="1"/>
</dbReference>
<dbReference type="Pfam" id="PF00795">
    <property type="entry name" value="CN_hydrolase"/>
    <property type="match status" value="1"/>
</dbReference>
<evidence type="ECO:0000256" key="2">
    <source>
        <dbReference type="ARBA" id="ARBA00022801"/>
    </source>
</evidence>
<dbReference type="Proteomes" id="UP001162030">
    <property type="component" value="Chromosome"/>
</dbReference>
<evidence type="ECO:0000259" key="3">
    <source>
        <dbReference type="PROSITE" id="PS50263"/>
    </source>
</evidence>
<protein>
    <submittedName>
        <fullName evidence="4">Deaminated glutathione amidase</fullName>
        <ecNumber evidence="4">3.5.1.128</ecNumber>
    </submittedName>
</protein>
<evidence type="ECO:0000313" key="4">
    <source>
        <dbReference type="EMBL" id="CAI8895115.1"/>
    </source>
</evidence>
<comment type="similarity">
    <text evidence="1">Belongs to the carbon-nitrogen hydrolase superfamily. NIT1/NIT2 family.</text>
</comment>
<evidence type="ECO:0000313" key="5">
    <source>
        <dbReference type="Proteomes" id="UP001162030"/>
    </source>
</evidence>
<keyword evidence="2 4" id="KW-0378">Hydrolase</keyword>
<dbReference type="PROSITE" id="PS01227">
    <property type="entry name" value="UPF0012"/>
    <property type="match status" value="1"/>
</dbReference>